<sequence>MTDVDRDGLNLRDEDRLPWLEAVEDEDPESGINSGKLIGGLIIALILLGLVVGGAYWLKNRGSSTEGDGAVIAAPAGDYKVKPDDAGGMKVEGQGDAAFATSDGAEGGAQIDTNALPEAPVAVTKPAPVVAKPVTPPAAAVSTKVADAGKLAAPVATRPVAAPVASGARGSQVQFGAFGTEAKANQVWANLTKRFNYLAPFSKIVVPVPGASGTVYRLRTDAGSGAAASALCGKLKAAGETCLVQ</sequence>
<proteinExistence type="predicted"/>
<dbReference type="AlphaFoldDB" id="A0A7W9AI13"/>
<protein>
    <recommendedName>
        <fullName evidence="2">SPOR domain-containing protein</fullName>
    </recommendedName>
</protein>
<organism evidence="3 4">
    <name type="scientific">Sphingobium boeckii</name>
    <dbReference type="NCBI Taxonomy" id="1082345"/>
    <lineage>
        <taxon>Bacteria</taxon>
        <taxon>Pseudomonadati</taxon>
        <taxon>Pseudomonadota</taxon>
        <taxon>Alphaproteobacteria</taxon>
        <taxon>Sphingomonadales</taxon>
        <taxon>Sphingomonadaceae</taxon>
        <taxon>Sphingobium</taxon>
    </lineage>
</organism>
<accession>A0A7W9AI13</accession>
<evidence type="ECO:0000256" key="1">
    <source>
        <dbReference type="SAM" id="Phobius"/>
    </source>
</evidence>
<evidence type="ECO:0000313" key="3">
    <source>
        <dbReference type="EMBL" id="MBB5686065.1"/>
    </source>
</evidence>
<dbReference type="Proteomes" id="UP000549617">
    <property type="component" value="Unassembled WGS sequence"/>
</dbReference>
<name>A0A7W9AI13_9SPHN</name>
<dbReference type="PROSITE" id="PS51724">
    <property type="entry name" value="SPOR"/>
    <property type="match status" value="1"/>
</dbReference>
<evidence type="ECO:0000313" key="4">
    <source>
        <dbReference type="Proteomes" id="UP000549617"/>
    </source>
</evidence>
<reference evidence="3 4" key="1">
    <citation type="submission" date="2020-08" db="EMBL/GenBank/DDBJ databases">
        <title>Genomic Encyclopedia of Type Strains, Phase IV (KMG-IV): sequencing the most valuable type-strain genomes for metagenomic binning, comparative biology and taxonomic classification.</title>
        <authorList>
            <person name="Goeker M."/>
        </authorList>
    </citation>
    <scope>NUCLEOTIDE SEQUENCE [LARGE SCALE GENOMIC DNA]</scope>
    <source>
        <strain evidence="3 4">DSM 25079</strain>
    </source>
</reference>
<dbReference type="EMBL" id="JACIJC010000003">
    <property type="protein sequence ID" value="MBB5686065.1"/>
    <property type="molecule type" value="Genomic_DNA"/>
</dbReference>
<dbReference type="RefSeq" id="WP_184018072.1">
    <property type="nucleotide sequence ID" value="NZ_JACIJC010000003.1"/>
</dbReference>
<dbReference type="Pfam" id="PF05036">
    <property type="entry name" value="SPOR"/>
    <property type="match status" value="1"/>
</dbReference>
<comment type="caution">
    <text evidence="3">The sequence shown here is derived from an EMBL/GenBank/DDBJ whole genome shotgun (WGS) entry which is preliminary data.</text>
</comment>
<keyword evidence="4" id="KW-1185">Reference proteome</keyword>
<dbReference type="InterPro" id="IPR007730">
    <property type="entry name" value="SPOR-like_dom"/>
</dbReference>
<feature type="domain" description="SPOR" evidence="2">
    <location>
        <begin position="165"/>
        <end position="245"/>
    </location>
</feature>
<feature type="transmembrane region" description="Helical" evidence="1">
    <location>
        <begin position="37"/>
        <end position="58"/>
    </location>
</feature>
<dbReference type="GO" id="GO:0042834">
    <property type="term" value="F:peptidoglycan binding"/>
    <property type="evidence" value="ECO:0007669"/>
    <property type="project" value="InterPro"/>
</dbReference>
<gene>
    <name evidence="3" type="ORF">FHS49_002081</name>
</gene>
<dbReference type="Gene3D" id="3.30.70.1070">
    <property type="entry name" value="Sporulation related repeat"/>
    <property type="match status" value="1"/>
</dbReference>
<keyword evidence="1" id="KW-0472">Membrane</keyword>
<dbReference type="SUPFAM" id="SSF110997">
    <property type="entry name" value="Sporulation related repeat"/>
    <property type="match status" value="1"/>
</dbReference>
<keyword evidence="1" id="KW-1133">Transmembrane helix</keyword>
<keyword evidence="1" id="KW-0812">Transmembrane</keyword>
<dbReference type="InterPro" id="IPR036680">
    <property type="entry name" value="SPOR-like_sf"/>
</dbReference>
<evidence type="ECO:0000259" key="2">
    <source>
        <dbReference type="PROSITE" id="PS51724"/>
    </source>
</evidence>